<organism evidence="2 3">
    <name type="scientific">Pavo cristatus</name>
    <name type="common">Indian peafowl</name>
    <name type="synonym">Blue peafowl</name>
    <dbReference type="NCBI Taxonomy" id="9049"/>
    <lineage>
        <taxon>Eukaryota</taxon>
        <taxon>Metazoa</taxon>
        <taxon>Chordata</taxon>
        <taxon>Craniata</taxon>
        <taxon>Vertebrata</taxon>
        <taxon>Euteleostomi</taxon>
        <taxon>Archelosauria</taxon>
        <taxon>Archosauria</taxon>
        <taxon>Dinosauria</taxon>
        <taxon>Saurischia</taxon>
        <taxon>Theropoda</taxon>
        <taxon>Coelurosauria</taxon>
        <taxon>Aves</taxon>
        <taxon>Neognathae</taxon>
        <taxon>Galloanserae</taxon>
        <taxon>Galliformes</taxon>
        <taxon>Phasianidae</taxon>
        <taxon>Phasianinae</taxon>
        <taxon>Pavo</taxon>
    </lineage>
</organism>
<dbReference type="Proteomes" id="UP000694428">
    <property type="component" value="Unplaced"/>
</dbReference>
<evidence type="ECO:0000313" key="3">
    <source>
        <dbReference type="Proteomes" id="UP000694428"/>
    </source>
</evidence>
<dbReference type="AlphaFoldDB" id="A0A8C9EU09"/>
<protein>
    <submittedName>
        <fullName evidence="2">Uncharacterized protein</fullName>
    </submittedName>
</protein>
<evidence type="ECO:0000256" key="1">
    <source>
        <dbReference type="SAM" id="Phobius"/>
    </source>
</evidence>
<feature type="transmembrane region" description="Helical" evidence="1">
    <location>
        <begin position="13"/>
        <end position="33"/>
    </location>
</feature>
<proteinExistence type="predicted"/>
<reference evidence="2" key="1">
    <citation type="submission" date="2025-08" db="UniProtKB">
        <authorList>
            <consortium name="Ensembl"/>
        </authorList>
    </citation>
    <scope>IDENTIFICATION</scope>
</reference>
<reference evidence="2" key="2">
    <citation type="submission" date="2025-09" db="UniProtKB">
        <authorList>
            <consortium name="Ensembl"/>
        </authorList>
    </citation>
    <scope>IDENTIFICATION</scope>
</reference>
<keyword evidence="1" id="KW-0472">Membrane</keyword>
<dbReference type="Ensembl" id="ENSPSTT00000005385.1">
    <property type="protein sequence ID" value="ENSPSTP00000005124.1"/>
    <property type="gene ID" value="ENSPSTG00000003653.1"/>
</dbReference>
<keyword evidence="1" id="KW-1133">Transmembrane helix</keyword>
<evidence type="ECO:0000313" key="2">
    <source>
        <dbReference type="Ensembl" id="ENSPSTP00000005124.1"/>
    </source>
</evidence>
<accession>A0A8C9EU09</accession>
<keyword evidence="1" id="KW-0812">Transmembrane</keyword>
<name>A0A8C9EU09_PAVCR</name>
<keyword evidence="3" id="KW-1185">Reference proteome</keyword>
<sequence>MSPPLASPKYLSTILYVLRAFITTMCMMCQLIIWRPLRRRNSACFLFHSLVQNQVQSCTIVQLCWKSNIYKQDSQKRRKENSPPYWSVAIC</sequence>